<reference evidence="1 2" key="1">
    <citation type="submission" date="2019-06" db="EMBL/GenBank/DDBJ databases">
        <title>Whole genome shotgun sequence of Brevibacillus reuszeri NBRC 15719.</title>
        <authorList>
            <person name="Hosoyama A."/>
            <person name="Uohara A."/>
            <person name="Ohji S."/>
            <person name="Ichikawa N."/>
        </authorList>
    </citation>
    <scope>NUCLEOTIDE SEQUENCE [LARGE SCALE GENOMIC DNA]</scope>
    <source>
        <strain evidence="1 2">NBRC 15719</strain>
    </source>
</reference>
<sequence>MKATIYGIEIEGTPTEIAELKLRIETWIKKQACVTNPTPFKAPPRWVISETTTTSQK</sequence>
<dbReference type="EMBL" id="BJON01000016">
    <property type="protein sequence ID" value="GED70467.1"/>
    <property type="molecule type" value="Genomic_DNA"/>
</dbReference>
<organism evidence="1 2">
    <name type="scientific">Brevibacillus reuszeri</name>
    <dbReference type="NCBI Taxonomy" id="54915"/>
    <lineage>
        <taxon>Bacteria</taxon>
        <taxon>Bacillati</taxon>
        <taxon>Bacillota</taxon>
        <taxon>Bacilli</taxon>
        <taxon>Bacillales</taxon>
        <taxon>Paenibacillaceae</taxon>
        <taxon>Brevibacillus</taxon>
    </lineage>
</organism>
<proteinExistence type="predicted"/>
<keyword evidence="2" id="KW-1185">Reference proteome</keyword>
<accession>A0ABQ0TST5</accession>
<gene>
    <name evidence="1" type="ORF">BRE01_41690</name>
</gene>
<protein>
    <submittedName>
        <fullName evidence="1">Uncharacterized protein</fullName>
    </submittedName>
</protein>
<name>A0ABQ0TST5_9BACL</name>
<dbReference type="RefSeq" id="WP_161807276.1">
    <property type="nucleotide sequence ID" value="NZ_BJON01000016.1"/>
</dbReference>
<evidence type="ECO:0000313" key="2">
    <source>
        <dbReference type="Proteomes" id="UP000319578"/>
    </source>
</evidence>
<evidence type="ECO:0000313" key="1">
    <source>
        <dbReference type="EMBL" id="GED70467.1"/>
    </source>
</evidence>
<dbReference type="Proteomes" id="UP000319578">
    <property type="component" value="Unassembled WGS sequence"/>
</dbReference>
<comment type="caution">
    <text evidence="1">The sequence shown here is derived from an EMBL/GenBank/DDBJ whole genome shotgun (WGS) entry which is preliminary data.</text>
</comment>